<protein>
    <submittedName>
        <fullName evidence="9">Acyl-[acyl-carrier-protein]--UDP-N-acetylglucosamine O-acyltransferase</fullName>
        <ecNumber evidence="9">2.3.1.129</ecNumber>
    </submittedName>
</protein>
<reference evidence="9 10" key="1">
    <citation type="submission" date="2019-02" db="EMBL/GenBank/DDBJ databases">
        <title>Deep-cultivation of Planctomycetes and their phenomic and genomic characterization uncovers novel biology.</title>
        <authorList>
            <person name="Wiegand S."/>
            <person name="Jogler M."/>
            <person name="Boedeker C."/>
            <person name="Pinto D."/>
            <person name="Vollmers J."/>
            <person name="Rivas-Marin E."/>
            <person name="Kohn T."/>
            <person name="Peeters S.H."/>
            <person name="Heuer A."/>
            <person name="Rast P."/>
            <person name="Oberbeckmann S."/>
            <person name="Bunk B."/>
            <person name="Jeske O."/>
            <person name="Meyerdierks A."/>
            <person name="Storesund J.E."/>
            <person name="Kallscheuer N."/>
            <person name="Luecker S."/>
            <person name="Lage O.M."/>
            <person name="Pohl T."/>
            <person name="Merkel B.J."/>
            <person name="Hornburger P."/>
            <person name="Mueller R.-W."/>
            <person name="Bruemmer F."/>
            <person name="Labrenz M."/>
            <person name="Spormann A.M."/>
            <person name="Op Den Camp H."/>
            <person name="Overmann J."/>
            <person name="Amann R."/>
            <person name="Jetten M.S.M."/>
            <person name="Mascher T."/>
            <person name="Medema M.H."/>
            <person name="Devos D.P."/>
            <person name="Kaster A.-K."/>
            <person name="Ovreas L."/>
            <person name="Rohde M."/>
            <person name="Galperin M.Y."/>
            <person name="Jogler C."/>
        </authorList>
    </citation>
    <scope>NUCLEOTIDE SEQUENCE [LARGE SCALE GENOMIC DNA]</scope>
    <source>
        <strain evidence="9 10">Pla111</strain>
    </source>
</reference>
<dbReference type="SUPFAM" id="SSF51161">
    <property type="entry name" value="Trimeric LpxA-like enzymes"/>
    <property type="match status" value="1"/>
</dbReference>
<dbReference type="PANTHER" id="PTHR43480">
    <property type="entry name" value="ACYL-[ACYL-CARRIER-PROTEIN]--UDP-N-ACETYLGLUCOSAMINE O-ACYLTRANSFERASE"/>
    <property type="match status" value="1"/>
</dbReference>
<keyword evidence="4 9" id="KW-0808">Transferase</keyword>
<dbReference type="Gene3D" id="1.20.1180.10">
    <property type="entry name" value="Udp N-acetylglucosamine O-acyltransferase, C-terminal domain"/>
    <property type="match status" value="1"/>
</dbReference>
<dbReference type="InterPro" id="IPR029098">
    <property type="entry name" value="Acetyltransf_C"/>
</dbReference>
<evidence type="ECO:0000256" key="1">
    <source>
        <dbReference type="ARBA" id="ARBA00022490"/>
    </source>
</evidence>
<dbReference type="InterPro" id="IPR001451">
    <property type="entry name" value="Hexapep"/>
</dbReference>
<comment type="caution">
    <text evidence="9">The sequence shown here is derived from an EMBL/GenBank/DDBJ whole genome shotgun (WGS) entry which is preliminary data.</text>
</comment>
<dbReference type="InterPro" id="IPR011004">
    <property type="entry name" value="Trimer_LpxA-like_sf"/>
</dbReference>
<name>A0A5C5WEV2_9BACT</name>
<organism evidence="9 10">
    <name type="scientific">Botrimarina hoheduenensis</name>
    <dbReference type="NCBI Taxonomy" id="2528000"/>
    <lineage>
        <taxon>Bacteria</taxon>
        <taxon>Pseudomonadati</taxon>
        <taxon>Planctomycetota</taxon>
        <taxon>Planctomycetia</taxon>
        <taxon>Pirellulales</taxon>
        <taxon>Lacipirellulaceae</taxon>
        <taxon>Botrimarina</taxon>
    </lineage>
</organism>
<dbReference type="OrthoDB" id="9807278at2"/>
<dbReference type="EC" id="2.3.1.129" evidence="9"/>
<evidence type="ECO:0000256" key="6">
    <source>
        <dbReference type="ARBA" id="ARBA00023098"/>
    </source>
</evidence>
<dbReference type="InterPro" id="IPR010137">
    <property type="entry name" value="Lipid_A_LpxA"/>
</dbReference>
<dbReference type="NCBIfam" id="NF003657">
    <property type="entry name" value="PRK05289.1"/>
    <property type="match status" value="1"/>
</dbReference>
<evidence type="ECO:0000256" key="7">
    <source>
        <dbReference type="ARBA" id="ARBA00023315"/>
    </source>
</evidence>
<proteinExistence type="predicted"/>
<dbReference type="GO" id="GO:0008780">
    <property type="term" value="F:acyl-[acyl-carrier-protein]-UDP-N-acetylglucosamine O-acyltransferase activity"/>
    <property type="evidence" value="ECO:0007669"/>
    <property type="project" value="UniProtKB-EC"/>
</dbReference>
<evidence type="ECO:0000313" key="10">
    <source>
        <dbReference type="Proteomes" id="UP000318995"/>
    </source>
</evidence>
<dbReference type="InterPro" id="IPR018357">
    <property type="entry name" value="Hexapep_transf_CS"/>
</dbReference>
<dbReference type="PIRSF" id="PIRSF000456">
    <property type="entry name" value="UDP-GlcNAc_acltr"/>
    <property type="match status" value="1"/>
</dbReference>
<dbReference type="Pfam" id="PF00132">
    <property type="entry name" value="Hexapep"/>
    <property type="match status" value="2"/>
</dbReference>
<sequence length="271" mass="28630">MPTKIAANAWIDPRAQIDEGVEIGPLCVIGAGARIAAGTRLINSVTIMGRVDIGRDNVIYPGSVIGGEPQDISYSGAETLVEIGDGNLIREGVTINRASEKEDGITRVGNHNFLMASAHVAHDCKLGDHIIIANGTLLGGHVHVADRASISGGVAVHHYTTIGSFSFIGGLSRVLHDVPPYMLCEGSPARPRCINIVALKRNNFTSEDINCLAEAHRLIYRSKVGVQAAQDVLSSSGKISPAVANLFDFIEGQTEGRHGRGRDGKKRAAAA</sequence>
<keyword evidence="1" id="KW-0963">Cytoplasm</keyword>
<dbReference type="Pfam" id="PF13720">
    <property type="entry name" value="Acetyltransf_11"/>
    <property type="match status" value="1"/>
</dbReference>
<dbReference type="Gene3D" id="2.160.10.10">
    <property type="entry name" value="Hexapeptide repeat proteins"/>
    <property type="match status" value="1"/>
</dbReference>
<evidence type="ECO:0000256" key="2">
    <source>
        <dbReference type="ARBA" id="ARBA00022516"/>
    </source>
</evidence>
<dbReference type="NCBIfam" id="TIGR01852">
    <property type="entry name" value="lipid_A_lpxA"/>
    <property type="match status" value="1"/>
</dbReference>
<dbReference type="AlphaFoldDB" id="A0A5C5WEV2"/>
<dbReference type="GO" id="GO:0009245">
    <property type="term" value="P:lipid A biosynthetic process"/>
    <property type="evidence" value="ECO:0007669"/>
    <property type="project" value="UniProtKB-KW"/>
</dbReference>
<keyword evidence="7 9" id="KW-0012">Acyltransferase</keyword>
<dbReference type="EMBL" id="SJPH01000001">
    <property type="protein sequence ID" value="TWT48633.1"/>
    <property type="molecule type" value="Genomic_DNA"/>
</dbReference>
<dbReference type="CDD" id="cd03351">
    <property type="entry name" value="LbH_UDP-GlcNAc_AT"/>
    <property type="match status" value="1"/>
</dbReference>
<evidence type="ECO:0000256" key="5">
    <source>
        <dbReference type="ARBA" id="ARBA00022737"/>
    </source>
</evidence>
<dbReference type="InterPro" id="IPR037157">
    <property type="entry name" value="Acetyltransf_C_sf"/>
</dbReference>
<keyword evidence="10" id="KW-1185">Reference proteome</keyword>
<dbReference type="RefSeq" id="WP_146570851.1">
    <property type="nucleotide sequence ID" value="NZ_SJPH01000001.1"/>
</dbReference>
<keyword evidence="2" id="KW-0444">Lipid biosynthesis</keyword>
<evidence type="ECO:0000256" key="4">
    <source>
        <dbReference type="ARBA" id="ARBA00022679"/>
    </source>
</evidence>
<evidence type="ECO:0000313" key="9">
    <source>
        <dbReference type="EMBL" id="TWT48633.1"/>
    </source>
</evidence>
<dbReference type="GO" id="GO:0016020">
    <property type="term" value="C:membrane"/>
    <property type="evidence" value="ECO:0007669"/>
    <property type="project" value="GOC"/>
</dbReference>
<dbReference type="Proteomes" id="UP000318995">
    <property type="component" value="Unassembled WGS sequence"/>
</dbReference>
<keyword evidence="5" id="KW-0677">Repeat</keyword>
<evidence type="ECO:0000256" key="3">
    <source>
        <dbReference type="ARBA" id="ARBA00022556"/>
    </source>
</evidence>
<accession>A0A5C5WEV2</accession>
<feature type="domain" description="UDP N-acetylglucosamine O-acyltransferase C-terminal" evidence="8">
    <location>
        <begin position="177"/>
        <end position="256"/>
    </location>
</feature>
<dbReference type="PROSITE" id="PS00101">
    <property type="entry name" value="HEXAPEP_TRANSFERASES"/>
    <property type="match status" value="1"/>
</dbReference>
<dbReference type="PANTHER" id="PTHR43480:SF1">
    <property type="entry name" value="ACYL-[ACYL-CARRIER-PROTEIN]--UDP-N-ACETYLGLUCOSAMINE O-ACYLTRANSFERASE, MITOCHONDRIAL-RELATED"/>
    <property type="match status" value="1"/>
</dbReference>
<keyword evidence="6" id="KW-0443">Lipid metabolism</keyword>
<gene>
    <name evidence="9" type="primary">lpxA_1</name>
    <name evidence="9" type="ORF">Pla111_04080</name>
</gene>
<keyword evidence="3" id="KW-0441">Lipid A biosynthesis</keyword>
<evidence type="ECO:0000259" key="8">
    <source>
        <dbReference type="Pfam" id="PF13720"/>
    </source>
</evidence>